<evidence type="ECO:0000256" key="3">
    <source>
        <dbReference type="ARBA" id="ARBA00022692"/>
    </source>
</evidence>
<feature type="transmembrane region" description="Helical" evidence="6">
    <location>
        <begin position="12"/>
        <end position="33"/>
    </location>
</feature>
<evidence type="ECO:0000256" key="5">
    <source>
        <dbReference type="ARBA" id="ARBA00023136"/>
    </source>
</evidence>
<dbReference type="AlphaFoldDB" id="A0A3D4S3A0"/>
<name>A0A3D4S3A0_9ENTE</name>
<dbReference type="PANTHER" id="PTHR43652">
    <property type="entry name" value="BASIC AMINO ACID ANTIPORTER YFCC-RELATED"/>
    <property type="match status" value="1"/>
</dbReference>
<feature type="transmembrane region" description="Helical" evidence="6">
    <location>
        <begin position="259"/>
        <end position="279"/>
    </location>
</feature>
<dbReference type="Pfam" id="PF03606">
    <property type="entry name" value="DcuC"/>
    <property type="match status" value="1"/>
</dbReference>
<gene>
    <name evidence="7" type="ORF">DIW15_00790</name>
</gene>
<dbReference type="InterPro" id="IPR051679">
    <property type="entry name" value="DASS-Related_Transporters"/>
</dbReference>
<feature type="transmembrane region" description="Helical" evidence="6">
    <location>
        <begin position="385"/>
        <end position="402"/>
    </location>
</feature>
<keyword evidence="4 6" id="KW-1133">Transmembrane helix</keyword>
<comment type="subcellular location">
    <subcellularLocation>
        <location evidence="1">Cell membrane</location>
        <topology evidence="1">Multi-pass membrane protein</topology>
    </subcellularLocation>
</comment>
<accession>A0A3D4S3A0</accession>
<keyword evidence="5 6" id="KW-0472">Membrane</keyword>
<comment type="caution">
    <text evidence="7">The sequence shown here is derived from an EMBL/GenBank/DDBJ whole genome shotgun (WGS) entry which is preliminary data.</text>
</comment>
<proteinExistence type="predicted"/>
<evidence type="ECO:0000313" key="7">
    <source>
        <dbReference type="EMBL" id="HCS93230.1"/>
    </source>
</evidence>
<keyword evidence="2" id="KW-1003">Cell membrane</keyword>
<evidence type="ECO:0000256" key="1">
    <source>
        <dbReference type="ARBA" id="ARBA00004651"/>
    </source>
</evidence>
<sequence>MEATQKKRRFTMPSSFTVLFLIIIVIAILTWLIPAGEYQVDDAGNLIAGTYDQIASQPQGIWDVIMSPIHGMLGTAETSGAVEISLFILMVGGFLGIVNETGALDSGVAATVKRYKGKEKMLIPILMILFALGGSTYGMAEETMAFYPLIVPVMIGVGFDAVVGVAIVLLGSQIGCLASTVNPFATGVASQIAGISPGEGILWRLVFLVVTLSIGIFFVYRYASKIEEDPTKSLLYHQKNENKPMKMTDNVAELTKKQLHVLVLFGLTFFMMILSLIPWEEFGVMLFVDFNNWLTSIPILGEIIGTATMPLGEWYFQEITMLFLVMSIVVGVVFRMGEARFISAFLKGCGELLSVALIVAVARGIQVVMNSGSITATILHYGETGLGGLSAGMFAILTYIFYIPMSFLIPSTSGLAGATMGIMAPLGEFNGVQSHIVITAYQAANGLVNLISPTSAVVMGAMALSGVNIATWWRYTAKIIVVIFIASLAILWLAALLS</sequence>
<dbReference type="STRING" id="1121105.GCA_000421665_01685"/>
<evidence type="ECO:0000256" key="6">
    <source>
        <dbReference type="SAM" id="Phobius"/>
    </source>
</evidence>
<dbReference type="InterPro" id="IPR018385">
    <property type="entry name" value="C4_dicarb_anaerob_car-like"/>
</dbReference>
<dbReference type="Proteomes" id="UP000262195">
    <property type="component" value="Unassembled WGS sequence"/>
</dbReference>
<feature type="transmembrane region" description="Helical" evidence="6">
    <location>
        <begin position="407"/>
        <end position="427"/>
    </location>
</feature>
<keyword evidence="3 6" id="KW-0812">Transmembrane</keyword>
<feature type="transmembrane region" description="Helical" evidence="6">
    <location>
        <begin position="314"/>
        <end position="334"/>
    </location>
</feature>
<organism evidence="7 8">
    <name type="scientific">Bavariicoccus seileri</name>
    <dbReference type="NCBI Taxonomy" id="549685"/>
    <lineage>
        <taxon>Bacteria</taxon>
        <taxon>Bacillati</taxon>
        <taxon>Bacillota</taxon>
        <taxon>Bacilli</taxon>
        <taxon>Lactobacillales</taxon>
        <taxon>Enterococcaceae</taxon>
        <taxon>Bavariicoccus</taxon>
    </lineage>
</organism>
<feature type="transmembrane region" description="Helical" evidence="6">
    <location>
        <begin position="80"/>
        <end position="100"/>
    </location>
</feature>
<feature type="transmembrane region" description="Helical" evidence="6">
    <location>
        <begin position="146"/>
        <end position="170"/>
    </location>
</feature>
<feature type="transmembrane region" description="Helical" evidence="6">
    <location>
        <begin position="447"/>
        <end position="467"/>
    </location>
</feature>
<protein>
    <submittedName>
        <fullName evidence="7">YfcC family protein</fullName>
    </submittedName>
</protein>
<feature type="transmembrane region" description="Helical" evidence="6">
    <location>
        <begin position="479"/>
        <end position="497"/>
    </location>
</feature>
<dbReference type="GO" id="GO:0005886">
    <property type="term" value="C:plasma membrane"/>
    <property type="evidence" value="ECO:0007669"/>
    <property type="project" value="UniProtKB-SubCell"/>
</dbReference>
<dbReference type="PANTHER" id="PTHR43652:SF6">
    <property type="entry name" value="ARGININE REPRESSOR"/>
    <property type="match status" value="1"/>
</dbReference>
<evidence type="ECO:0000313" key="8">
    <source>
        <dbReference type="Proteomes" id="UP000262195"/>
    </source>
</evidence>
<feature type="transmembrane region" description="Helical" evidence="6">
    <location>
        <begin position="121"/>
        <end position="140"/>
    </location>
</feature>
<feature type="transmembrane region" description="Helical" evidence="6">
    <location>
        <begin position="201"/>
        <end position="223"/>
    </location>
</feature>
<dbReference type="EMBL" id="DQHO01000005">
    <property type="protein sequence ID" value="HCS93230.1"/>
    <property type="molecule type" value="Genomic_DNA"/>
</dbReference>
<reference evidence="7 8" key="1">
    <citation type="journal article" date="2018" name="Nat. Biotechnol.">
        <title>A standardized bacterial taxonomy based on genome phylogeny substantially revises the tree of life.</title>
        <authorList>
            <person name="Parks D.H."/>
            <person name="Chuvochina M."/>
            <person name="Waite D.W."/>
            <person name="Rinke C."/>
            <person name="Skarshewski A."/>
            <person name="Chaumeil P.A."/>
            <person name="Hugenholtz P."/>
        </authorList>
    </citation>
    <scope>NUCLEOTIDE SEQUENCE [LARGE SCALE GENOMIC DNA]</scope>
    <source>
        <strain evidence="7">UBA11306</strain>
    </source>
</reference>
<evidence type="ECO:0000256" key="2">
    <source>
        <dbReference type="ARBA" id="ARBA00022475"/>
    </source>
</evidence>
<feature type="transmembrane region" description="Helical" evidence="6">
    <location>
        <begin position="341"/>
        <end position="365"/>
    </location>
</feature>
<feature type="transmembrane region" description="Helical" evidence="6">
    <location>
        <begin position="177"/>
        <end position="195"/>
    </location>
</feature>
<evidence type="ECO:0000256" key="4">
    <source>
        <dbReference type="ARBA" id="ARBA00022989"/>
    </source>
</evidence>